<reference evidence="5" key="1">
    <citation type="submission" date="2022-02" db="EMBL/GenBank/DDBJ databases">
        <authorList>
            <person name="Henning P.M."/>
            <person name="McCubbin A.G."/>
            <person name="Shore J.S."/>
        </authorList>
    </citation>
    <scope>NUCLEOTIDE SEQUENCE</scope>
    <source>
        <strain evidence="5">F60SS</strain>
        <tissue evidence="5">Leaves</tissue>
    </source>
</reference>
<dbReference type="Proteomes" id="UP001141552">
    <property type="component" value="Unassembled WGS sequence"/>
</dbReference>
<evidence type="ECO:0000313" key="6">
    <source>
        <dbReference type="Proteomes" id="UP001141552"/>
    </source>
</evidence>
<evidence type="ECO:0000256" key="2">
    <source>
        <dbReference type="SAM" id="MobiDB-lite"/>
    </source>
</evidence>
<feature type="compositionally biased region" description="Basic residues" evidence="2">
    <location>
        <begin position="75"/>
        <end position="85"/>
    </location>
</feature>
<sequence>MRCITLTEEVAGFESEQALQRSFGMRNFKYVSTIKGALEKECPGTVSCAGVVALSARDGIVMMLRKTKEEGNNKTTKRGGKSIHRTNREIAGGDQELRLFDAANEETNSILQNAKYLLQNPRIDS</sequence>
<dbReference type="GO" id="GO:0006979">
    <property type="term" value="P:response to oxidative stress"/>
    <property type="evidence" value="ECO:0007669"/>
    <property type="project" value="InterPro"/>
</dbReference>
<dbReference type="InterPro" id="IPR010255">
    <property type="entry name" value="Haem_peroxidase_sf"/>
</dbReference>
<gene>
    <name evidence="5" type="ORF">Tsubulata_004036</name>
    <name evidence="4" type="ORF">Tsubulata_021231</name>
</gene>
<evidence type="ECO:0000313" key="4">
    <source>
        <dbReference type="EMBL" id="KAJ4833546.1"/>
    </source>
</evidence>
<feature type="domain" description="Plant heme peroxidase family profile" evidence="3">
    <location>
        <begin position="6"/>
        <end position="125"/>
    </location>
</feature>
<dbReference type="SUPFAM" id="SSF48113">
    <property type="entry name" value="Heme-dependent peroxidases"/>
    <property type="match status" value="1"/>
</dbReference>
<dbReference type="OrthoDB" id="1163173at2759"/>
<dbReference type="GO" id="GO:0004601">
    <property type="term" value="F:peroxidase activity"/>
    <property type="evidence" value="ECO:0007669"/>
    <property type="project" value="InterPro"/>
</dbReference>
<feature type="region of interest" description="Disordered" evidence="2">
    <location>
        <begin position="68"/>
        <end position="88"/>
    </location>
</feature>
<accession>A0A9Q0JLT4</accession>
<protein>
    <recommendedName>
        <fullName evidence="3">Plant heme peroxidase family profile domain-containing protein</fullName>
    </recommendedName>
</protein>
<dbReference type="Pfam" id="PF00141">
    <property type="entry name" value="peroxidase"/>
    <property type="match status" value="1"/>
</dbReference>
<dbReference type="PROSITE" id="PS50873">
    <property type="entry name" value="PEROXIDASE_4"/>
    <property type="match status" value="1"/>
</dbReference>
<comment type="caution">
    <text evidence="5">The sequence shown here is derived from an EMBL/GenBank/DDBJ whole genome shotgun (WGS) entry which is preliminary data.</text>
</comment>
<reference evidence="5" key="2">
    <citation type="journal article" date="2023" name="Plants (Basel)">
        <title>Annotation of the Turnera subulata (Passifloraceae) Draft Genome Reveals the S-Locus Evolved after the Divergence of Turneroideae from Passifloroideae in a Stepwise Manner.</title>
        <authorList>
            <person name="Henning P.M."/>
            <person name="Roalson E.H."/>
            <person name="Mir W."/>
            <person name="McCubbin A.G."/>
            <person name="Shore J.S."/>
        </authorList>
    </citation>
    <scope>NUCLEOTIDE SEQUENCE</scope>
    <source>
        <strain evidence="5">F60SS</strain>
    </source>
</reference>
<evidence type="ECO:0000313" key="5">
    <source>
        <dbReference type="EMBL" id="KAJ4846508.1"/>
    </source>
</evidence>
<evidence type="ECO:0000256" key="1">
    <source>
        <dbReference type="RuleBase" id="RU004241"/>
    </source>
</evidence>
<proteinExistence type="inferred from homology"/>
<dbReference type="Gene3D" id="1.10.520.10">
    <property type="match status" value="1"/>
</dbReference>
<dbReference type="GO" id="GO:0020037">
    <property type="term" value="F:heme binding"/>
    <property type="evidence" value="ECO:0007669"/>
    <property type="project" value="InterPro"/>
</dbReference>
<organism evidence="5 6">
    <name type="scientific">Turnera subulata</name>
    <dbReference type="NCBI Taxonomy" id="218843"/>
    <lineage>
        <taxon>Eukaryota</taxon>
        <taxon>Viridiplantae</taxon>
        <taxon>Streptophyta</taxon>
        <taxon>Embryophyta</taxon>
        <taxon>Tracheophyta</taxon>
        <taxon>Spermatophyta</taxon>
        <taxon>Magnoliopsida</taxon>
        <taxon>eudicotyledons</taxon>
        <taxon>Gunneridae</taxon>
        <taxon>Pentapetalae</taxon>
        <taxon>rosids</taxon>
        <taxon>fabids</taxon>
        <taxon>Malpighiales</taxon>
        <taxon>Passifloraceae</taxon>
        <taxon>Turnera</taxon>
    </lineage>
</organism>
<dbReference type="EMBL" id="JAKUCV010004922">
    <property type="protein sequence ID" value="KAJ4833546.1"/>
    <property type="molecule type" value="Genomic_DNA"/>
</dbReference>
<name>A0A9Q0JLT4_9ROSI</name>
<keyword evidence="6" id="KW-1185">Reference proteome</keyword>
<comment type="similarity">
    <text evidence="1">Belongs to the peroxidase family.</text>
</comment>
<evidence type="ECO:0000259" key="3">
    <source>
        <dbReference type="PROSITE" id="PS50873"/>
    </source>
</evidence>
<dbReference type="EMBL" id="JAKUCV010001413">
    <property type="protein sequence ID" value="KAJ4846508.1"/>
    <property type="molecule type" value="Genomic_DNA"/>
</dbReference>
<dbReference type="InterPro" id="IPR002016">
    <property type="entry name" value="Haem_peroxidase"/>
</dbReference>
<dbReference type="AlphaFoldDB" id="A0A9Q0JLT4"/>